<accession>A0AAJ0FQX1</accession>
<dbReference type="EMBL" id="MU838998">
    <property type="protein sequence ID" value="KAK1771749.1"/>
    <property type="molecule type" value="Genomic_DNA"/>
</dbReference>
<evidence type="ECO:0000259" key="2">
    <source>
        <dbReference type="Pfam" id="PF25318"/>
    </source>
</evidence>
<comment type="caution">
    <text evidence="3">The sequence shown here is derived from an EMBL/GenBank/DDBJ whole genome shotgun (WGS) entry which is preliminary data.</text>
</comment>
<organism evidence="3 4">
    <name type="scientific">Phialemonium atrogriseum</name>
    <dbReference type="NCBI Taxonomy" id="1093897"/>
    <lineage>
        <taxon>Eukaryota</taxon>
        <taxon>Fungi</taxon>
        <taxon>Dikarya</taxon>
        <taxon>Ascomycota</taxon>
        <taxon>Pezizomycotina</taxon>
        <taxon>Sordariomycetes</taxon>
        <taxon>Sordariomycetidae</taxon>
        <taxon>Cephalothecales</taxon>
        <taxon>Cephalothecaceae</taxon>
        <taxon>Phialemonium</taxon>
    </lineage>
</organism>
<dbReference type="InterPro" id="IPR057511">
    <property type="entry name" value="WH_GDS1"/>
</dbReference>
<proteinExistence type="predicted"/>
<dbReference type="Pfam" id="PF25318">
    <property type="entry name" value="WHD_GDS1"/>
    <property type="match status" value="1"/>
</dbReference>
<dbReference type="RefSeq" id="XP_060287962.1">
    <property type="nucleotide sequence ID" value="XM_060422272.1"/>
</dbReference>
<feature type="region of interest" description="Disordered" evidence="1">
    <location>
        <begin position="25"/>
        <end position="116"/>
    </location>
</feature>
<dbReference type="AlphaFoldDB" id="A0AAJ0FQX1"/>
<gene>
    <name evidence="3" type="ORF">QBC33DRAFT_165374</name>
</gene>
<name>A0AAJ0FQX1_9PEZI</name>
<evidence type="ECO:0000256" key="1">
    <source>
        <dbReference type="SAM" id="MobiDB-lite"/>
    </source>
</evidence>
<keyword evidence="4" id="KW-1185">Reference proteome</keyword>
<feature type="compositionally biased region" description="Basic and acidic residues" evidence="1">
    <location>
        <begin position="92"/>
        <end position="102"/>
    </location>
</feature>
<evidence type="ECO:0000313" key="4">
    <source>
        <dbReference type="Proteomes" id="UP001244011"/>
    </source>
</evidence>
<dbReference type="GeneID" id="85305459"/>
<evidence type="ECO:0000313" key="3">
    <source>
        <dbReference type="EMBL" id="KAK1771749.1"/>
    </source>
</evidence>
<protein>
    <recommendedName>
        <fullName evidence="2">GDS1 winged helix domain-containing protein</fullName>
    </recommendedName>
</protein>
<feature type="region of interest" description="Disordered" evidence="1">
    <location>
        <begin position="262"/>
        <end position="300"/>
    </location>
</feature>
<reference evidence="3" key="1">
    <citation type="submission" date="2023-06" db="EMBL/GenBank/DDBJ databases">
        <title>Genome-scale phylogeny and comparative genomics of the fungal order Sordariales.</title>
        <authorList>
            <consortium name="Lawrence Berkeley National Laboratory"/>
            <person name="Hensen N."/>
            <person name="Bonometti L."/>
            <person name="Westerberg I."/>
            <person name="Brannstrom I.O."/>
            <person name="Guillou S."/>
            <person name="Cros-Aarteil S."/>
            <person name="Calhoun S."/>
            <person name="Haridas S."/>
            <person name="Kuo A."/>
            <person name="Mondo S."/>
            <person name="Pangilinan J."/>
            <person name="Riley R."/>
            <person name="Labutti K."/>
            <person name="Andreopoulos B."/>
            <person name="Lipzen A."/>
            <person name="Chen C."/>
            <person name="Yanf M."/>
            <person name="Daum C."/>
            <person name="Ng V."/>
            <person name="Clum A."/>
            <person name="Steindorff A."/>
            <person name="Ohm R."/>
            <person name="Martin F."/>
            <person name="Silar P."/>
            <person name="Natvig D."/>
            <person name="Lalanne C."/>
            <person name="Gautier V."/>
            <person name="Ament-Velasquez S.L."/>
            <person name="Kruys A."/>
            <person name="Hutchinson M.I."/>
            <person name="Powell A.J."/>
            <person name="Barry K."/>
            <person name="Miller A.N."/>
            <person name="Grigoriev I.V."/>
            <person name="Debuchy R."/>
            <person name="Gladieux P."/>
            <person name="Thoren M.H."/>
            <person name="Johannesson H."/>
        </authorList>
    </citation>
    <scope>NUCLEOTIDE SEQUENCE</scope>
    <source>
        <strain evidence="3">8032-3</strain>
    </source>
</reference>
<sequence length="467" mass="50054">MPYNTRRKSLSLPSLGIHVPVTHAARAAASRASPNTPSSSTAASVTNTRAHSLTASAMASPSPREQHHPNKKVKRAHSEDSDGLLHSASIPRKHEPTVKFDHTPPPSPPPTDRSSVEMVDADADASATPMKKIDLEGINDEIVEAVIVQLENTKNRPHLVKELAAVLMQQLKIVQQSANPCAIISSRLSTYLKRSCWSALAPCPLAKELETVHPRRTYFYLTTCPHQPLPDPAHAAALSQLAHARAIISPCLSSATSASVNSEDAEFEDARRRELSPSPEVDLSSPEFDDVDDDIAMPSTPIGSLSMRGFGLAPLLLGHGSVPGSAASSARHHRAASPPLEKDEKEFTQTADGLQKRKLSGELMSSSGVSPEQAAQATVELDFGSRDDSSLFGDKTALLSAASHVGAFPTMAFVTSPAIKPAAFALHFGRKDSGDADSWAKVDHMLGWDRNPENIELEELDGLLNDY</sequence>
<dbReference type="Proteomes" id="UP001244011">
    <property type="component" value="Unassembled WGS sequence"/>
</dbReference>
<feature type="domain" description="GDS1 winged helix" evidence="2">
    <location>
        <begin position="134"/>
        <end position="228"/>
    </location>
</feature>
<feature type="region of interest" description="Disordered" evidence="1">
    <location>
        <begin position="323"/>
        <end position="351"/>
    </location>
</feature>
<feature type="compositionally biased region" description="Low complexity" evidence="1">
    <location>
        <begin position="25"/>
        <end position="50"/>
    </location>
</feature>